<feature type="region of interest" description="Disordered" evidence="1">
    <location>
        <begin position="66"/>
        <end position="90"/>
    </location>
</feature>
<accession>A0A4Y7PFJ2</accession>
<dbReference type="VEuPathDB" id="FungiDB:BD410DRAFT_847317"/>
<dbReference type="AlphaFoldDB" id="A0A4Y7PFJ2"/>
<evidence type="ECO:0000256" key="1">
    <source>
        <dbReference type="SAM" id="MobiDB-lite"/>
    </source>
</evidence>
<dbReference type="EMBL" id="ML170963">
    <property type="protein sequence ID" value="TDL13130.1"/>
    <property type="molecule type" value="Genomic_DNA"/>
</dbReference>
<dbReference type="Proteomes" id="UP000294933">
    <property type="component" value="Unassembled WGS sequence"/>
</dbReference>
<evidence type="ECO:0000313" key="3">
    <source>
        <dbReference type="Proteomes" id="UP000294933"/>
    </source>
</evidence>
<protein>
    <submittedName>
        <fullName evidence="2">Uncharacterized protein</fullName>
    </submittedName>
</protein>
<reference evidence="2 3" key="1">
    <citation type="submission" date="2018-06" db="EMBL/GenBank/DDBJ databases">
        <title>A transcriptomic atlas of mushroom development highlights an independent origin of complex multicellularity.</title>
        <authorList>
            <consortium name="DOE Joint Genome Institute"/>
            <person name="Krizsan K."/>
            <person name="Almasi E."/>
            <person name="Merenyi Z."/>
            <person name="Sahu N."/>
            <person name="Viragh M."/>
            <person name="Koszo T."/>
            <person name="Mondo S."/>
            <person name="Kiss B."/>
            <person name="Balint B."/>
            <person name="Kues U."/>
            <person name="Barry K."/>
            <person name="Hegedus J.C."/>
            <person name="Henrissat B."/>
            <person name="Johnson J."/>
            <person name="Lipzen A."/>
            <person name="Ohm R."/>
            <person name="Nagy I."/>
            <person name="Pangilinan J."/>
            <person name="Yan J."/>
            <person name="Xiong Y."/>
            <person name="Grigoriev I.V."/>
            <person name="Hibbett D.S."/>
            <person name="Nagy L.G."/>
        </authorList>
    </citation>
    <scope>NUCLEOTIDE SEQUENCE [LARGE SCALE GENOMIC DNA]</scope>
    <source>
        <strain evidence="2 3">SZMC22713</strain>
    </source>
</reference>
<gene>
    <name evidence="2" type="ORF">BD410DRAFT_847317</name>
</gene>
<name>A0A4Y7PFJ2_9AGAM</name>
<evidence type="ECO:0000313" key="2">
    <source>
        <dbReference type="EMBL" id="TDL13130.1"/>
    </source>
</evidence>
<sequence length="145" mass="15926">MPSAVDHAADDLPKQRCTACKKTMALTDFPIKAGSTSAALAAPARTKTCQPCATRKKEWCAAQANKENVASGSQLEEEDEGGDDSGKGLSEMSLEDFLSMLGWQDDAVELEARVNVAKLKDIPERRKRADKLAELAWEVMNYRYM</sequence>
<organism evidence="2 3">
    <name type="scientific">Rickenella mellea</name>
    <dbReference type="NCBI Taxonomy" id="50990"/>
    <lineage>
        <taxon>Eukaryota</taxon>
        <taxon>Fungi</taxon>
        <taxon>Dikarya</taxon>
        <taxon>Basidiomycota</taxon>
        <taxon>Agaricomycotina</taxon>
        <taxon>Agaricomycetes</taxon>
        <taxon>Hymenochaetales</taxon>
        <taxon>Rickenellaceae</taxon>
        <taxon>Rickenella</taxon>
    </lineage>
</organism>
<keyword evidence="3" id="KW-1185">Reference proteome</keyword>
<proteinExistence type="predicted"/>